<evidence type="ECO:0000313" key="2">
    <source>
        <dbReference type="EMBL" id="TKA35216.1"/>
    </source>
</evidence>
<feature type="region of interest" description="Disordered" evidence="1">
    <location>
        <begin position="310"/>
        <end position="361"/>
    </location>
</feature>
<feature type="region of interest" description="Disordered" evidence="1">
    <location>
        <begin position="133"/>
        <end position="164"/>
    </location>
</feature>
<evidence type="ECO:0000256" key="1">
    <source>
        <dbReference type="SAM" id="MobiDB-lite"/>
    </source>
</evidence>
<dbReference type="AlphaFoldDB" id="A0A4U0UK74"/>
<comment type="caution">
    <text evidence="2">The sequence shown here is derived from an EMBL/GenBank/DDBJ whole genome shotgun (WGS) entry which is preliminary data.</text>
</comment>
<name>A0A4U0UK74_9PEZI</name>
<feature type="region of interest" description="Disordered" evidence="1">
    <location>
        <begin position="211"/>
        <end position="230"/>
    </location>
</feature>
<feature type="region of interest" description="Disordered" evidence="1">
    <location>
        <begin position="1"/>
        <end position="29"/>
    </location>
</feature>
<dbReference type="OrthoDB" id="3867833at2759"/>
<evidence type="ECO:0000313" key="3">
    <source>
        <dbReference type="Proteomes" id="UP000310066"/>
    </source>
</evidence>
<accession>A0A4U0UK74</accession>
<feature type="region of interest" description="Disordered" evidence="1">
    <location>
        <begin position="380"/>
        <end position="422"/>
    </location>
</feature>
<dbReference type="Proteomes" id="UP000310066">
    <property type="component" value="Unassembled WGS sequence"/>
</dbReference>
<reference evidence="2 3" key="1">
    <citation type="submission" date="2017-03" db="EMBL/GenBank/DDBJ databases">
        <title>Genomes of endolithic fungi from Antarctica.</title>
        <authorList>
            <person name="Coleine C."/>
            <person name="Masonjones S."/>
            <person name="Stajich J.E."/>
        </authorList>
    </citation>
    <scope>NUCLEOTIDE SEQUENCE [LARGE SCALE GENOMIC DNA]</scope>
    <source>
        <strain evidence="2 3">CCFEE 5311</strain>
    </source>
</reference>
<gene>
    <name evidence="2" type="ORF">B0A54_12491</name>
</gene>
<sequence>MDVTVRVRASAPDLRSTEGQKPARQQVKRASWVRRVAERLATVQEDEEERKPAPRAVATAADPFQLAGEIDRMIARRRAEYGVDAVLPSPPPRASRGLAKSASRPASGYCFSEMVSEFRPAPLRLRSSMPLLSAPGMHSGDRRAEMAPALGPSPRRHANGMPVYLSPAPFAGPATVAESGAKQPVSAPARRESTFFSPVLGRHVRMGNLLANQPPKADHSKPWSPAQGPLLGPVERLDRAAMPARRSGTAASGMVPAYIFGHDEARWHDAPKKEKEVPVVEGPTWCAGSGRRGVVARRSVVEMRGALPALSVSPTHGSGSRAGSAAVTQHEMSGRLGEKRHSKGSTASLPSPAPVDSPMAGKADCEGAFATKRPVRYRQSSAQIARRASSADISGASSGPRAPVAGASMPTRHGEGGSSVGASHAPSIAEAYGRLQMLDAACQRFESAMFDVRSEFAARLFVCCARRRDLWCETERLHQQAASLLAHSSPVAAQRACSGSATRKLCEDIAALERAIVEASRALDTEETEAPSVPLIIQPACGRAQSSGPVLDRPVRSERAKVPEVAVQEVDGRSVASQRSVLSFSLPFLHRKPKKHASVQF</sequence>
<feature type="compositionally biased region" description="Low complexity" evidence="1">
    <location>
        <begin position="380"/>
        <end position="399"/>
    </location>
</feature>
<protein>
    <submittedName>
        <fullName evidence="2">Uncharacterized protein</fullName>
    </submittedName>
</protein>
<organism evidence="2 3">
    <name type="scientific">Friedmanniomyces endolithicus</name>
    <dbReference type="NCBI Taxonomy" id="329885"/>
    <lineage>
        <taxon>Eukaryota</taxon>
        <taxon>Fungi</taxon>
        <taxon>Dikarya</taxon>
        <taxon>Ascomycota</taxon>
        <taxon>Pezizomycotina</taxon>
        <taxon>Dothideomycetes</taxon>
        <taxon>Dothideomycetidae</taxon>
        <taxon>Mycosphaerellales</taxon>
        <taxon>Teratosphaeriaceae</taxon>
        <taxon>Friedmanniomyces</taxon>
    </lineage>
</organism>
<dbReference type="EMBL" id="NAJP01000071">
    <property type="protein sequence ID" value="TKA35216.1"/>
    <property type="molecule type" value="Genomic_DNA"/>
</dbReference>
<proteinExistence type="predicted"/>